<keyword evidence="9" id="KW-0460">Magnesium</keyword>
<keyword evidence="10" id="KW-0413">Isomerase</keyword>
<organism evidence="16 17">
    <name type="scientific">Caenorhabditis auriculariae</name>
    <dbReference type="NCBI Taxonomy" id="2777116"/>
    <lineage>
        <taxon>Eukaryota</taxon>
        <taxon>Metazoa</taxon>
        <taxon>Ecdysozoa</taxon>
        <taxon>Nematoda</taxon>
        <taxon>Chromadorea</taxon>
        <taxon>Rhabditida</taxon>
        <taxon>Rhabditina</taxon>
        <taxon>Rhabditomorpha</taxon>
        <taxon>Rhabditoidea</taxon>
        <taxon>Rhabditidae</taxon>
        <taxon>Peloderinae</taxon>
        <taxon>Caenorhabditis</taxon>
    </lineage>
</organism>
<feature type="compositionally biased region" description="Basic residues" evidence="14">
    <location>
        <begin position="641"/>
        <end position="655"/>
    </location>
</feature>
<evidence type="ECO:0000256" key="9">
    <source>
        <dbReference type="ARBA" id="ARBA00022842"/>
    </source>
</evidence>
<dbReference type="SUPFAM" id="SSF53738">
    <property type="entry name" value="Phosphoglucomutase, first 3 domains"/>
    <property type="match status" value="3"/>
</dbReference>
<dbReference type="FunFam" id="3.40.120.10:FF:000013">
    <property type="entry name" value="Phosphoacetylglucosamine mutase"/>
    <property type="match status" value="1"/>
</dbReference>
<keyword evidence="8" id="KW-0479">Metal-binding</keyword>
<name>A0A8S1H939_9PELO</name>
<evidence type="ECO:0000259" key="15">
    <source>
        <dbReference type="PROSITE" id="PS50802"/>
    </source>
</evidence>
<evidence type="ECO:0000256" key="13">
    <source>
        <dbReference type="SAM" id="Coils"/>
    </source>
</evidence>
<evidence type="ECO:0000256" key="5">
    <source>
        <dbReference type="ARBA" id="ARBA00010609"/>
    </source>
</evidence>
<evidence type="ECO:0000256" key="11">
    <source>
        <dbReference type="ARBA" id="ARBA00031926"/>
    </source>
</evidence>
<dbReference type="FunFam" id="2.60.40.420:FF:000124">
    <property type="entry name" value="Laccase-10-like Protein"/>
    <property type="match status" value="1"/>
</dbReference>
<sequence length="1594" mass="179238">MATFEIVPEFSRNGNTTHKNIAHPISDTEIFAYGTAGFRNKAEKLPFIVYRCAYLAALRAKAKNKTVGLMITASHNPACDNGVKIVDPDGGMLATVWETYATEFVNASDVDFVSLSSSRAHAAGAVGPTPLAAVVCAMDTRESGPHLMRAAQTAVEQINVAFTDKGVLTTPQLHYIVKCSNDPNFGDPSEESYYKTLSSAFIELCKLTEEPSDTKYSSELVLDCANGVGAQKMRLLLAELPAGLLNVDFRNENGDLNLNCGADYVKIGQVLPANIAKTEKVSKCASFDGDADRLVYFRPDGNGINLLDGDKIAVLLAKYFKEQLALAELEGTLDLGIIQTAYANGNASRYIEKEIGLSPVFVPTGVKHLHHAATKYDIGIYFEANGHGTVVFSEKFDKVVRMFEADNMAFRRLQLISRVINEVVGDAMADLLAVEVLLRHYGWSVDDWVDKLYTDLPSIQIKVPVNDRWRFKTTWEETTLLEPAGIQHKINEEVLKYPNGRAFVRPSGTEDIVRVYAEADIPANAQALGRQIEKFVLELMSSDEENDEDEIVTRHRKEKKDLREKINVMKKTAKCGNKAKQKETSSEIERLEKELEERHKREMVEHQSSDQNIQAVSEAVEPQESGEENEENDSAEEKSKGFYKKTKVNQKTKKRQEKERKAVQRMKEALDADRANSSTAMKFSELLAINKITGEKNLEMFEISPDGDCMYNAIAHQMARSGVPVNGKTLRRRCAEYMRKNKNDFLPFLSRDDGEPLDDDGYEKYLEGVERMAEKGGVWGGELELNALSRELRRVIEVLKTDGLRRYGDEFDDKKHDPLRVIYLRSAYRLGEHYNSTIPNRPFTIRRRAAGSMRLLACLLALLPAAAAYSRYAAPLELMKPNSNGDYVVDMVVKRKLTMSYNNDNVAMHATPVDYDPDTRTWSKREPDQLKPCFQNYTMKPNSMADDQDRLSDVLVLNGLHERAVTINGISPGKTIVVPYNASVHLRVTNMLLLDGLTIHVHGIDKHGMWFMDGVAYVQQCPIHSMNHFDYRFRADNKGTHWYHGHLQTDRSDGLLGGFIVVDPADQTVPTLAGKRVKPDREYFMMLQDWATKSGEDSWLQLEDKTMKWMYGYDDFTKCWEPTRTADGGNVGGAIPISALLVNDKGWANHDVLTKRPFDLPVERFQVKSGEKILLRIVNGGVAQELMITTEGHNMTVVAADGVEVVPAHFDKVIVFPGERYDILIETLPTPKKSNYMIQIEAVQKYFFDWSVIPTTYTFAFLEYEDAGLQEDTTKPNLDHPGCTANKPCTVMNCPFAKYPNEKRLTCVSYDTLKNPKPEEIDPQILQDTPFSDGFEEHFINMHHDSQMDQFLFQFPWGVPYYHSDNMDDISTNCANTECANDTNSDANTKCRCFYHLTHKLGNIVQITLFNMGLGGGMGTGYAHPFHMHGHHFYVMKVGWPSYNGSGLIDKMNPDMSCAGPTVSCNAARWRNQSWFNGAVVGMNTKNPTLRDTITLPVGGYIVIRFRAVNPGWWFAHCHLELHLMGGTGYAYRVGEHEEIYMPPTNFPSDCGSFRLNSLPELVLPSPKKSSSINDFMTSTLICIFGFISIIRNS</sequence>
<dbReference type="Pfam" id="PF00408">
    <property type="entry name" value="PGM_PMM_IV"/>
    <property type="match status" value="1"/>
</dbReference>
<evidence type="ECO:0000313" key="17">
    <source>
        <dbReference type="Proteomes" id="UP000835052"/>
    </source>
</evidence>
<dbReference type="Pfam" id="PF21404">
    <property type="entry name" value="AMG1_III"/>
    <property type="match status" value="1"/>
</dbReference>
<dbReference type="PROSITE" id="PS50802">
    <property type="entry name" value="OTU"/>
    <property type="match status" value="1"/>
</dbReference>
<dbReference type="Gene3D" id="3.40.120.10">
    <property type="entry name" value="Alpha-D-Glucose-1,6-Bisphosphate, subunit A, domain 3"/>
    <property type="match status" value="3"/>
</dbReference>
<comment type="catalytic activity">
    <reaction evidence="1">
        <text>N-acetyl-alpha-D-glucosamine 1-phosphate = N-acetyl-D-glucosamine 6-phosphate</text>
        <dbReference type="Rhea" id="RHEA:23804"/>
        <dbReference type="ChEBI" id="CHEBI:57513"/>
        <dbReference type="ChEBI" id="CHEBI:57776"/>
        <dbReference type="EC" id="5.4.2.3"/>
    </reaction>
</comment>
<dbReference type="InterPro" id="IPR016657">
    <property type="entry name" value="PAGM"/>
</dbReference>
<feature type="compositionally biased region" description="Acidic residues" evidence="14">
    <location>
        <begin position="624"/>
        <end position="634"/>
    </location>
</feature>
<feature type="compositionally biased region" description="Basic and acidic residues" evidence="14">
    <location>
        <begin position="656"/>
        <end position="673"/>
    </location>
</feature>
<comment type="similarity">
    <text evidence="5">Belongs to the multicopper oxidase family.</text>
</comment>
<evidence type="ECO:0000256" key="4">
    <source>
        <dbReference type="ARBA" id="ARBA00010231"/>
    </source>
</evidence>
<dbReference type="InterPro" id="IPR005844">
    <property type="entry name" value="A-D-PHexomutase_a/b/a-I"/>
</dbReference>
<dbReference type="SUPFAM" id="SSF55957">
    <property type="entry name" value="Phosphoglucomutase, C-terminal domain"/>
    <property type="match status" value="1"/>
</dbReference>
<dbReference type="GO" id="GO:0006048">
    <property type="term" value="P:UDP-N-acetylglucosamine biosynthetic process"/>
    <property type="evidence" value="ECO:0007669"/>
    <property type="project" value="TreeGrafter"/>
</dbReference>
<dbReference type="InterPro" id="IPR036900">
    <property type="entry name" value="A-D-PHexomutase_C_sf"/>
</dbReference>
<dbReference type="InterPro" id="IPR016055">
    <property type="entry name" value="A-D-PHexomutase_a/b/a-I/II/III"/>
</dbReference>
<dbReference type="EC" id="5.4.2.3" evidence="6"/>
<dbReference type="Pfam" id="PF02878">
    <property type="entry name" value="PGM_PMM_I"/>
    <property type="match status" value="1"/>
</dbReference>
<evidence type="ECO:0000313" key="16">
    <source>
        <dbReference type="EMBL" id="CAD6191331.1"/>
    </source>
</evidence>
<dbReference type="Proteomes" id="UP000835052">
    <property type="component" value="Unassembled WGS sequence"/>
</dbReference>
<dbReference type="InterPro" id="IPR011707">
    <property type="entry name" value="Cu-oxidase-like_N"/>
</dbReference>
<dbReference type="InterPro" id="IPR008972">
    <property type="entry name" value="Cupredoxin"/>
</dbReference>
<evidence type="ECO:0000256" key="6">
    <source>
        <dbReference type="ARBA" id="ARBA00012731"/>
    </source>
</evidence>
<dbReference type="CDD" id="cd13905">
    <property type="entry name" value="CuRO_3_tcLLC2_insect_like"/>
    <property type="match status" value="1"/>
</dbReference>
<dbReference type="PANTHER" id="PTHR45955">
    <property type="entry name" value="PHOSPHOACETYLGLUCOSAMINE MUTASE"/>
    <property type="match status" value="1"/>
</dbReference>
<dbReference type="CDD" id="cd22761">
    <property type="entry name" value="OTU_OTUD6"/>
    <property type="match status" value="1"/>
</dbReference>
<evidence type="ECO:0000256" key="7">
    <source>
        <dbReference type="ARBA" id="ARBA00022553"/>
    </source>
</evidence>
<evidence type="ECO:0000256" key="2">
    <source>
        <dbReference type="ARBA" id="ARBA00001946"/>
    </source>
</evidence>
<dbReference type="PROSITE" id="PS00710">
    <property type="entry name" value="PGM_PMM"/>
    <property type="match status" value="1"/>
</dbReference>
<comment type="caution">
    <text evidence="16">The sequence shown here is derived from an EMBL/GenBank/DDBJ whole genome shotgun (WGS) entry which is preliminary data.</text>
</comment>
<dbReference type="Gene3D" id="3.30.310.50">
    <property type="entry name" value="Alpha-D-phosphohexomutase, C-terminal domain"/>
    <property type="match status" value="1"/>
</dbReference>
<accession>A0A8S1H939</accession>
<feature type="domain" description="OTU" evidence="15">
    <location>
        <begin position="698"/>
        <end position="840"/>
    </location>
</feature>
<protein>
    <recommendedName>
        <fullName evidence="6">phosphoacetylglucosamine mutase</fullName>
        <ecNumber evidence="6">5.4.2.3</ecNumber>
    </recommendedName>
    <alternativeName>
        <fullName evidence="12">Acetylglucosamine phosphomutase</fullName>
    </alternativeName>
    <alternativeName>
        <fullName evidence="11">N-acetylglucosamine-phosphate mutase</fullName>
    </alternativeName>
</protein>
<dbReference type="Gene3D" id="3.90.70.80">
    <property type="match status" value="1"/>
</dbReference>
<dbReference type="GO" id="GO:0004610">
    <property type="term" value="F:phosphoacetylglucosamine mutase activity"/>
    <property type="evidence" value="ECO:0007669"/>
    <property type="project" value="UniProtKB-EC"/>
</dbReference>
<dbReference type="Pfam" id="PF07732">
    <property type="entry name" value="Cu-oxidase_3"/>
    <property type="match status" value="1"/>
</dbReference>
<dbReference type="EMBL" id="CAJGYM010000020">
    <property type="protein sequence ID" value="CAD6191331.1"/>
    <property type="molecule type" value="Genomic_DNA"/>
</dbReference>
<dbReference type="InterPro" id="IPR038765">
    <property type="entry name" value="Papain-like_cys_pep_sf"/>
</dbReference>
<feature type="region of interest" description="Disordered" evidence="14">
    <location>
        <begin position="602"/>
        <end position="673"/>
    </location>
</feature>
<keyword evidence="7" id="KW-0597">Phosphoprotein</keyword>
<evidence type="ECO:0000256" key="3">
    <source>
        <dbReference type="ARBA" id="ARBA00004865"/>
    </source>
</evidence>
<dbReference type="SUPFAM" id="SSF49503">
    <property type="entry name" value="Cupredoxins"/>
    <property type="match status" value="3"/>
</dbReference>
<dbReference type="Pfam" id="PF07731">
    <property type="entry name" value="Cu-oxidase_2"/>
    <property type="match status" value="1"/>
</dbReference>
<reference evidence="16" key="1">
    <citation type="submission" date="2020-10" db="EMBL/GenBank/DDBJ databases">
        <authorList>
            <person name="Kikuchi T."/>
        </authorList>
    </citation>
    <scope>NUCLEOTIDE SEQUENCE</scope>
    <source>
        <strain evidence="16">NKZ352</strain>
    </source>
</reference>
<dbReference type="PANTHER" id="PTHR45955:SF1">
    <property type="entry name" value="PHOSPHOACETYLGLUCOSAMINE MUTASE"/>
    <property type="match status" value="1"/>
</dbReference>
<comment type="similarity">
    <text evidence="4">Belongs to the phosphohexose mutase family.</text>
</comment>
<evidence type="ECO:0000256" key="14">
    <source>
        <dbReference type="SAM" id="MobiDB-lite"/>
    </source>
</evidence>
<dbReference type="InterPro" id="IPR005843">
    <property type="entry name" value="A-D-PHexomutase_C"/>
</dbReference>
<comment type="cofactor">
    <cofactor evidence="2">
        <name>Mg(2+)</name>
        <dbReference type="ChEBI" id="CHEBI:18420"/>
    </cofactor>
</comment>
<evidence type="ECO:0000256" key="1">
    <source>
        <dbReference type="ARBA" id="ARBA00000558"/>
    </source>
</evidence>
<gene>
    <name evidence="16" type="ORF">CAUJ_LOCUS7250</name>
</gene>
<dbReference type="GO" id="GO:0005507">
    <property type="term" value="F:copper ion binding"/>
    <property type="evidence" value="ECO:0007669"/>
    <property type="project" value="InterPro"/>
</dbReference>
<dbReference type="InterPro" id="IPR049022">
    <property type="entry name" value="AMG1_III"/>
</dbReference>
<dbReference type="InterPro" id="IPR003323">
    <property type="entry name" value="OTU_dom"/>
</dbReference>
<dbReference type="GO" id="GO:0016491">
    <property type="term" value="F:oxidoreductase activity"/>
    <property type="evidence" value="ECO:0007669"/>
    <property type="project" value="InterPro"/>
</dbReference>
<evidence type="ECO:0000256" key="12">
    <source>
        <dbReference type="ARBA" id="ARBA00032065"/>
    </source>
</evidence>
<dbReference type="CDD" id="cd13858">
    <property type="entry name" value="CuRO_1_tcLCC2_insect_like"/>
    <property type="match status" value="1"/>
</dbReference>
<evidence type="ECO:0000256" key="10">
    <source>
        <dbReference type="ARBA" id="ARBA00023235"/>
    </source>
</evidence>
<dbReference type="InterPro" id="IPR049772">
    <property type="entry name" value="OTU_OTUD6"/>
</dbReference>
<comment type="pathway">
    <text evidence="3">Nucleotide-sugar biosynthesis; UDP-N-acetyl-alpha-D-glucosamine biosynthesis; N-acetyl-alpha-D-glucosamine 1-phosphate from alpha-D-glucosamine 6-phosphate (route I): step 2/2.</text>
</comment>
<evidence type="ECO:0000256" key="8">
    <source>
        <dbReference type="ARBA" id="ARBA00022723"/>
    </source>
</evidence>
<dbReference type="SUPFAM" id="SSF54001">
    <property type="entry name" value="Cysteine proteinases"/>
    <property type="match status" value="1"/>
</dbReference>
<dbReference type="GO" id="GO:0005975">
    <property type="term" value="P:carbohydrate metabolic process"/>
    <property type="evidence" value="ECO:0007669"/>
    <property type="project" value="InterPro"/>
</dbReference>
<dbReference type="Pfam" id="PF02338">
    <property type="entry name" value="OTU"/>
    <property type="match status" value="1"/>
</dbReference>
<dbReference type="InterPro" id="IPR049023">
    <property type="entry name" value="AMG1_II"/>
</dbReference>
<keyword evidence="13" id="KW-0175">Coiled coil</keyword>
<dbReference type="InterPro" id="IPR001117">
    <property type="entry name" value="Cu-oxidase_2nd"/>
</dbReference>
<keyword evidence="17" id="KW-1185">Reference proteome</keyword>
<dbReference type="InterPro" id="IPR016066">
    <property type="entry name" value="A-D-PHexomutase_CS"/>
</dbReference>
<dbReference type="Pfam" id="PF00394">
    <property type="entry name" value="Cu-oxidase"/>
    <property type="match status" value="1"/>
</dbReference>
<dbReference type="Pfam" id="PF21405">
    <property type="entry name" value="AMG1_II"/>
    <property type="match status" value="1"/>
</dbReference>
<feature type="coiled-coil region" evidence="13">
    <location>
        <begin position="552"/>
        <end position="601"/>
    </location>
</feature>
<dbReference type="CDD" id="cd03086">
    <property type="entry name" value="PGM3"/>
    <property type="match status" value="1"/>
</dbReference>
<dbReference type="GO" id="GO:0000287">
    <property type="term" value="F:magnesium ion binding"/>
    <property type="evidence" value="ECO:0007669"/>
    <property type="project" value="InterPro"/>
</dbReference>
<proteinExistence type="inferred from homology"/>
<dbReference type="FunFam" id="3.30.310.50:FF:000003">
    <property type="entry name" value="Phosphoacetylglucosamine mutase"/>
    <property type="match status" value="1"/>
</dbReference>
<dbReference type="OrthoDB" id="2121828at2759"/>
<dbReference type="Gene3D" id="2.60.40.420">
    <property type="entry name" value="Cupredoxins - blue copper proteins"/>
    <property type="match status" value="3"/>
</dbReference>
<dbReference type="InterPro" id="IPR011706">
    <property type="entry name" value="Cu-oxidase_C"/>
</dbReference>